<feature type="signal peptide" evidence="7">
    <location>
        <begin position="1"/>
        <end position="32"/>
    </location>
</feature>
<keyword evidence="4" id="KW-0812">Transmembrane</keyword>
<name>A0A4R5PF00_9MYCO</name>
<evidence type="ECO:0000256" key="7">
    <source>
        <dbReference type="SAM" id="SignalP"/>
    </source>
</evidence>
<evidence type="ECO:0000256" key="4">
    <source>
        <dbReference type="ARBA" id="ARBA00022692"/>
    </source>
</evidence>
<keyword evidence="5" id="KW-1133">Transmembrane helix</keyword>
<proteinExistence type="inferred from homology"/>
<dbReference type="InterPro" id="IPR008693">
    <property type="entry name" value="MmpS"/>
</dbReference>
<comment type="similarity">
    <text evidence="2">Belongs to the MmpS family.</text>
</comment>
<evidence type="ECO:0000256" key="5">
    <source>
        <dbReference type="ARBA" id="ARBA00022989"/>
    </source>
</evidence>
<organism evidence="8 9">
    <name type="scientific">Mycobacteroides franklinii</name>
    <dbReference type="NCBI Taxonomy" id="948102"/>
    <lineage>
        <taxon>Bacteria</taxon>
        <taxon>Bacillati</taxon>
        <taxon>Actinomycetota</taxon>
        <taxon>Actinomycetes</taxon>
        <taxon>Mycobacteriales</taxon>
        <taxon>Mycobacteriaceae</taxon>
        <taxon>Mycobacteroides</taxon>
    </lineage>
</organism>
<keyword evidence="3" id="KW-1003">Cell membrane</keyword>
<evidence type="ECO:0000313" key="9">
    <source>
        <dbReference type="Proteomes" id="UP000295627"/>
    </source>
</evidence>
<keyword evidence="7" id="KW-0732">Signal</keyword>
<evidence type="ECO:0000256" key="6">
    <source>
        <dbReference type="ARBA" id="ARBA00023136"/>
    </source>
</evidence>
<sequence>MESSITYVIGRVAMGAALCAGLQLSAPGTAFAATSIEFELSGTFGEGVMVGYNGPDGGYAVDTVGLPWSTSFDYDGDGLSLVFSGSHPGDDPGSVTCRVKVNGRVAVSRTDNAPRTAGHGAVCHLIRSGSSYVGN</sequence>
<dbReference type="Gene3D" id="2.60.40.2880">
    <property type="entry name" value="MmpS1-5, C-terminal soluble domain"/>
    <property type="match status" value="1"/>
</dbReference>
<gene>
    <name evidence="8" type="ORF">EJ571_04555</name>
</gene>
<dbReference type="InterPro" id="IPR038468">
    <property type="entry name" value="MmpS_C"/>
</dbReference>
<feature type="chain" id="PRO_5020892384" evidence="7">
    <location>
        <begin position="33"/>
        <end position="135"/>
    </location>
</feature>
<evidence type="ECO:0000256" key="2">
    <source>
        <dbReference type="ARBA" id="ARBA00007531"/>
    </source>
</evidence>
<dbReference type="Pfam" id="PF05423">
    <property type="entry name" value="Mycobact_memb"/>
    <property type="match status" value="1"/>
</dbReference>
<dbReference type="EMBL" id="RXLR01000008">
    <property type="protein sequence ID" value="TDH24398.1"/>
    <property type="molecule type" value="Genomic_DNA"/>
</dbReference>
<dbReference type="RefSeq" id="WP_109558529.1">
    <property type="nucleotide sequence ID" value="NZ_MAFQ01000012.1"/>
</dbReference>
<dbReference type="Proteomes" id="UP000295627">
    <property type="component" value="Unassembled WGS sequence"/>
</dbReference>
<protein>
    <submittedName>
        <fullName evidence="8">Uncharacterized protein</fullName>
    </submittedName>
</protein>
<comment type="subcellular location">
    <subcellularLocation>
        <location evidence="1">Cell membrane</location>
    </subcellularLocation>
</comment>
<dbReference type="AlphaFoldDB" id="A0A4R5PF00"/>
<dbReference type="GO" id="GO:0005886">
    <property type="term" value="C:plasma membrane"/>
    <property type="evidence" value="ECO:0007669"/>
    <property type="project" value="UniProtKB-SubCell"/>
</dbReference>
<comment type="caution">
    <text evidence="8">The sequence shown here is derived from an EMBL/GenBank/DDBJ whole genome shotgun (WGS) entry which is preliminary data.</text>
</comment>
<evidence type="ECO:0000313" key="8">
    <source>
        <dbReference type="EMBL" id="TDH24398.1"/>
    </source>
</evidence>
<reference evidence="8 9" key="1">
    <citation type="journal article" date="2019" name="Sci. Rep.">
        <title>Extended insight into the Mycobacterium chelonae-abscessus complex through whole genome sequencing of Mycobacterium salmoniphilum outbreak and Mycobacterium salmoniphilum-like strains.</title>
        <authorList>
            <person name="Behra P.R.K."/>
            <person name="Das S."/>
            <person name="Pettersson B.M.F."/>
            <person name="Shirreff L."/>
            <person name="DuCote T."/>
            <person name="Jacobsson K.G."/>
            <person name="Ennis D.G."/>
            <person name="Kirsebom L.A."/>
        </authorList>
    </citation>
    <scope>NUCLEOTIDE SEQUENCE [LARGE SCALE GENOMIC DNA]</scope>
    <source>
        <strain evidence="8 9">DSM 45524</strain>
    </source>
</reference>
<evidence type="ECO:0000256" key="3">
    <source>
        <dbReference type="ARBA" id="ARBA00022475"/>
    </source>
</evidence>
<keyword evidence="6" id="KW-0472">Membrane</keyword>
<evidence type="ECO:0000256" key="1">
    <source>
        <dbReference type="ARBA" id="ARBA00004236"/>
    </source>
</evidence>
<accession>A0A4R5PF00</accession>